<keyword evidence="2" id="KW-1185">Reference proteome</keyword>
<dbReference type="EMBL" id="BKCP01007371">
    <property type="protein sequence ID" value="GER45881.1"/>
    <property type="molecule type" value="Genomic_DNA"/>
</dbReference>
<dbReference type="AlphaFoldDB" id="A0A5A7QPP2"/>
<sequence length="139" mass="15816">MPVSRTCHYLLQARRAFKSKSSTASEGFEQNQFSADWHGNRCIKKRRNGENSGLLRGVDWARDPASVEPLGVVSAESEPLELKDGGREEEKEGVRESDYEELCRVVFAQNLFFLGSQNLQWLAIFFPCTVLTLLRHLLI</sequence>
<name>A0A5A7QPP2_STRAF</name>
<evidence type="ECO:0000313" key="1">
    <source>
        <dbReference type="EMBL" id="GER45881.1"/>
    </source>
</evidence>
<proteinExistence type="predicted"/>
<gene>
    <name evidence="1" type="ORF">STAS_22866</name>
</gene>
<reference evidence="2" key="1">
    <citation type="journal article" date="2019" name="Curr. Biol.">
        <title>Genome Sequence of Striga asiatica Provides Insight into the Evolution of Plant Parasitism.</title>
        <authorList>
            <person name="Yoshida S."/>
            <person name="Kim S."/>
            <person name="Wafula E.K."/>
            <person name="Tanskanen J."/>
            <person name="Kim Y.M."/>
            <person name="Honaas L."/>
            <person name="Yang Z."/>
            <person name="Spallek T."/>
            <person name="Conn C.E."/>
            <person name="Ichihashi Y."/>
            <person name="Cheong K."/>
            <person name="Cui S."/>
            <person name="Der J.P."/>
            <person name="Gundlach H."/>
            <person name="Jiao Y."/>
            <person name="Hori C."/>
            <person name="Ishida J.K."/>
            <person name="Kasahara H."/>
            <person name="Kiba T."/>
            <person name="Kim M.S."/>
            <person name="Koo N."/>
            <person name="Laohavisit A."/>
            <person name="Lee Y.H."/>
            <person name="Lumba S."/>
            <person name="McCourt P."/>
            <person name="Mortimer J.C."/>
            <person name="Mutuku J.M."/>
            <person name="Nomura T."/>
            <person name="Sasaki-Sekimoto Y."/>
            <person name="Seto Y."/>
            <person name="Wang Y."/>
            <person name="Wakatake T."/>
            <person name="Sakakibara H."/>
            <person name="Demura T."/>
            <person name="Yamaguchi S."/>
            <person name="Yoneyama K."/>
            <person name="Manabe R.I."/>
            <person name="Nelson D.C."/>
            <person name="Schulman A.H."/>
            <person name="Timko M.P."/>
            <person name="dePamphilis C.W."/>
            <person name="Choi D."/>
            <person name="Shirasu K."/>
        </authorList>
    </citation>
    <scope>NUCLEOTIDE SEQUENCE [LARGE SCALE GENOMIC DNA]</scope>
    <source>
        <strain evidence="2">cv. UVA1</strain>
    </source>
</reference>
<accession>A0A5A7QPP2</accession>
<dbReference type="Proteomes" id="UP000325081">
    <property type="component" value="Unassembled WGS sequence"/>
</dbReference>
<comment type="caution">
    <text evidence="1">The sequence shown here is derived from an EMBL/GenBank/DDBJ whole genome shotgun (WGS) entry which is preliminary data.</text>
</comment>
<evidence type="ECO:0000313" key="2">
    <source>
        <dbReference type="Proteomes" id="UP000325081"/>
    </source>
</evidence>
<protein>
    <submittedName>
        <fullName evidence="1">Biotin sulfoxide reductase</fullName>
    </submittedName>
</protein>
<organism evidence="1 2">
    <name type="scientific">Striga asiatica</name>
    <name type="common">Asiatic witchweed</name>
    <name type="synonym">Buchnera asiatica</name>
    <dbReference type="NCBI Taxonomy" id="4170"/>
    <lineage>
        <taxon>Eukaryota</taxon>
        <taxon>Viridiplantae</taxon>
        <taxon>Streptophyta</taxon>
        <taxon>Embryophyta</taxon>
        <taxon>Tracheophyta</taxon>
        <taxon>Spermatophyta</taxon>
        <taxon>Magnoliopsida</taxon>
        <taxon>eudicotyledons</taxon>
        <taxon>Gunneridae</taxon>
        <taxon>Pentapetalae</taxon>
        <taxon>asterids</taxon>
        <taxon>lamiids</taxon>
        <taxon>Lamiales</taxon>
        <taxon>Orobanchaceae</taxon>
        <taxon>Buchnereae</taxon>
        <taxon>Striga</taxon>
    </lineage>
</organism>